<keyword evidence="4" id="KW-0406">Ion transport</keyword>
<comment type="caution">
    <text evidence="8">The sequence shown here is derived from an EMBL/GenBank/DDBJ whole genome shotgun (WGS) entry which is preliminary data.</text>
</comment>
<feature type="chain" id="PRO_5016702187" evidence="6">
    <location>
        <begin position="29"/>
        <end position="319"/>
    </location>
</feature>
<proteinExistence type="inferred from homology"/>
<feature type="domain" description="Fe/B12 periplasmic-binding" evidence="7">
    <location>
        <begin position="54"/>
        <end position="316"/>
    </location>
</feature>
<dbReference type="AlphaFoldDB" id="A0A366ITZ5"/>
<evidence type="ECO:0000313" key="9">
    <source>
        <dbReference type="Proteomes" id="UP000252792"/>
    </source>
</evidence>
<evidence type="ECO:0000256" key="1">
    <source>
        <dbReference type="ARBA" id="ARBA00004196"/>
    </source>
</evidence>
<dbReference type="CDD" id="cd01146">
    <property type="entry name" value="FhuD"/>
    <property type="match status" value="1"/>
</dbReference>
<dbReference type="OrthoDB" id="9793175at2"/>
<accession>A0A366ITZ5</accession>
<dbReference type="InterPro" id="IPR051313">
    <property type="entry name" value="Bact_iron-sidero_bind"/>
</dbReference>
<keyword evidence="4" id="KW-0410">Iron transport</keyword>
<protein>
    <submittedName>
        <fullName evidence="8">Iron complex transport system substrate-binding protein</fullName>
    </submittedName>
</protein>
<evidence type="ECO:0000256" key="2">
    <source>
        <dbReference type="ARBA" id="ARBA00008814"/>
    </source>
</evidence>
<feature type="signal peptide" evidence="6">
    <location>
        <begin position="1"/>
        <end position="28"/>
    </location>
</feature>
<gene>
    <name evidence="8" type="ORF">DFP80_12131</name>
</gene>
<dbReference type="PANTHER" id="PTHR30532:SF21">
    <property type="entry name" value="SIDEROPHORE-BINDING LIPOPROTEIN YFIY-RELATED"/>
    <property type="match status" value="1"/>
</dbReference>
<reference evidence="8 9" key="1">
    <citation type="submission" date="2018-06" db="EMBL/GenBank/DDBJ databases">
        <title>Genomic Encyclopedia of Type Strains, Phase III (KMG-III): the genomes of soil and plant-associated and newly described type strains.</title>
        <authorList>
            <person name="Whitman W."/>
        </authorList>
    </citation>
    <scope>NUCLEOTIDE SEQUENCE [LARGE SCALE GENOMIC DNA]</scope>
    <source>
        <strain evidence="8 9">CECT 7377</strain>
    </source>
</reference>
<evidence type="ECO:0000256" key="3">
    <source>
        <dbReference type="ARBA" id="ARBA00022448"/>
    </source>
</evidence>
<evidence type="ECO:0000256" key="4">
    <source>
        <dbReference type="ARBA" id="ARBA00022496"/>
    </source>
</evidence>
<evidence type="ECO:0000313" key="8">
    <source>
        <dbReference type="EMBL" id="RBP78243.1"/>
    </source>
</evidence>
<dbReference type="InterPro" id="IPR002491">
    <property type="entry name" value="ABC_transptr_periplasmic_BD"/>
</dbReference>
<dbReference type="GO" id="GO:0030288">
    <property type="term" value="C:outer membrane-bounded periplasmic space"/>
    <property type="evidence" value="ECO:0007669"/>
    <property type="project" value="TreeGrafter"/>
</dbReference>
<evidence type="ECO:0000259" key="7">
    <source>
        <dbReference type="PROSITE" id="PS50983"/>
    </source>
</evidence>
<keyword evidence="5 6" id="KW-0732">Signal</keyword>
<keyword evidence="4" id="KW-0408">Iron</keyword>
<dbReference type="EMBL" id="QNSE01000021">
    <property type="protein sequence ID" value="RBP78243.1"/>
    <property type="molecule type" value="Genomic_DNA"/>
</dbReference>
<dbReference type="PROSITE" id="PS50983">
    <property type="entry name" value="FE_B12_PBP"/>
    <property type="match status" value="1"/>
</dbReference>
<dbReference type="Pfam" id="PF01497">
    <property type="entry name" value="Peripla_BP_2"/>
    <property type="match status" value="1"/>
</dbReference>
<dbReference type="RefSeq" id="WP_113918491.1">
    <property type="nucleotide sequence ID" value="NZ_QNSE01000021.1"/>
</dbReference>
<evidence type="ECO:0000256" key="5">
    <source>
        <dbReference type="ARBA" id="ARBA00022729"/>
    </source>
</evidence>
<evidence type="ECO:0000256" key="6">
    <source>
        <dbReference type="SAM" id="SignalP"/>
    </source>
</evidence>
<dbReference type="SUPFAM" id="SSF53807">
    <property type="entry name" value="Helical backbone' metal receptor"/>
    <property type="match status" value="1"/>
</dbReference>
<comment type="similarity">
    <text evidence="2">Belongs to the bacterial solute-binding protein 8 family.</text>
</comment>
<sequence length="319" mass="36092">MLVNQVRKWLFWLTACLLMLVSVNQVMASDSKNDAYKEVVHAMGRSEVPQKVLRVVTLFQGATDSAVALGVTPVGVVDSWAQQPTYEYLRGALQGVAHVGLETQPNLEAIVALKPDLIIGTKSRHEKIYRQLSQIAPTVMAENVYDFKTTLDLTAEALNKQEKGKLIWGEFQQRITHFHNEVKKREVNWPLTAAILNIRADHLRLYLNQSYPGVVLKEIGFKFPLPNKTGWGVKLKTKEALPSVNADVFFIILHSNDSAVRQNYDAWRAHPLWKMLTAPKNKQVYEVDNVAWLLSGGILGAEKILDQLYQIYQLPQVNH</sequence>
<organism evidence="8 9">
    <name type="scientific">Marinomonas rhizomae</name>
    <dbReference type="NCBI Taxonomy" id="491948"/>
    <lineage>
        <taxon>Bacteria</taxon>
        <taxon>Pseudomonadati</taxon>
        <taxon>Pseudomonadota</taxon>
        <taxon>Gammaproteobacteria</taxon>
        <taxon>Oceanospirillales</taxon>
        <taxon>Oceanospirillaceae</taxon>
        <taxon>Marinomonas</taxon>
    </lineage>
</organism>
<dbReference type="Proteomes" id="UP000252792">
    <property type="component" value="Unassembled WGS sequence"/>
</dbReference>
<dbReference type="PANTHER" id="PTHR30532">
    <property type="entry name" value="IRON III DICITRATE-BINDING PERIPLASMIC PROTEIN"/>
    <property type="match status" value="1"/>
</dbReference>
<keyword evidence="3" id="KW-0813">Transport</keyword>
<dbReference type="GO" id="GO:1901678">
    <property type="term" value="P:iron coordination entity transport"/>
    <property type="evidence" value="ECO:0007669"/>
    <property type="project" value="UniProtKB-ARBA"/>
</dbReference>
<keyword evidence="9" id="KW-1185">Reference proteome</keyword>
<comment type="subcellular location">
    <subcellularLocation>
        <location evidence="1">Cell envelope</location>
    </subcellularLocation>
</comment>
<name>A0A366ITZ5_9GAMM</name>
<dbReference type="Gene3D" id="3.40.50.1980">
    <property type="entry name" value="Nitrogenase molybdenum iron protein domain"/>
    <property type="match status" value="2"/>
</dbReference>